<dbReference type="Proteomes" id="UP000622797">
    <property type="component" value="Unassembled WGS sequence"/>
</dbReference>
<feature type="compositionally biased region" description="Polar residues" evidence="1">
    <location>
        <begin position="1"/>
        <end position="26"/>
    </location>
</feature>
<evidence type="ECO:0000313" key="2">
    <source>
        <dbReference type="EMBL" id="KAF4964346.1"/>
    </source>
</evidence>
<sequence>METNDPTLSQYTNQDEDQTQNPNPTNEADRALERKEERRRREQMTPEEIAADKERCSRAHYARARRRATKGLDLIEMALSGQQLTEEQCAALLGQPTYSPDATAFLRSLDGYLEEMGDMREFKDRLSRNILRVRPFLLRSPDLCKFVLIDWKLPNAQRTKKRGPSTALNYLYKKHLKRQHEGGRLEQARTVARHGTGQHDLEVVQYWARKMLHEYEAAIEREEPLDDVSAYITWMNILPKEPAWVDEIDRWGQDFGFVCYTSAEVERRPVKARERWFSVFNERGSDDGYSFEGYRSGAYSFSNAFILLDYMKPLWQSPCPAHGLPYESRPSAFRKHFRTLAAPNLESPRMSRNTFLVLHDDCVFPELDHHDLELGEIYCREAPPPIGDSGLPLLQAESLPDFFLWAYDANWEPPTRPNEQAALSTEGCTCQGTFSGGYDGADEDGYQGRVRIDLSNLFTWFYFARHIRKDVDLKDIWRIAQDMPNQAWYCNLDQYDPYQPGSAMPK</sequence>
<feature type="compositionally biased region" description="Basic and acidic residues" evidence="1">
    <location>
        <begin position="27"/>
        <end position="54"/>
    </location>
</feature>
<comment type="caution">
    <text evidence="2">The sequence shown here is derived from an EMBL/GenBank/DDBJ whole genome shotgun (WGS) entry which is preliminary data.</text>
</comment>
<feature type="region of interest" description="Disordered" evidence="1">
    <location>
        <begin position="1"/>
        <end position="54"/>
    </location>
</feature>
<evidence type="ECO:0000256" key="1">
    <source>
        <dbReference type="SAM" id="MobiDB-lite"/>
    </source>
</evidence>
<dbReference type="AlphaFoldDB" id="A0A8H4TUM3"/>
<evidence type="ECO:0000313" key="3">
    <source>
        <dbReference type="Proteomes" id="UP000622797"/>
    </source>
</evidence>
<name>A0A8H4TUM3_9HYPO</name>
<gene>
    <name evidence="2" type="ORF">FSARC_7713</name>
</gene>
<keyword evidence="3" id="KW-1185">Reference proteome</keyword>
<organism evidence="2 3">
    <name type="scientific">Fusarium sarcochroum</name>
    <dbReference type="NCBI Taxonomy" id="1208366"/>
    <lineage>
        <taxon>Eukaryota</taxon>
        <taxon>Fungi</taxon>
        <taxon>Dikarya</taxon>
        <taxon>Ascomycota</taxon>
        <taxon>Pezizomycotina</taxon>
        <taxon>Sordariomycetes</taxon>
        <taxon>Hypocreomycetidae</taxon>
        <taxon>Hypocreales</taxon>
        <taxon>Nectriaceae</taxon>
        <taxon>Fusarium</taxon>
        <taxon>Fusarium lateritium species complex</taxon>
    </lineage>
</organism>
<reference evidence="2" key="1">
    <citation type="journal article" date="2020" name="BMC Genomics">
        <title>Correction to: Identification and distribution of gene clusters required for synthesis of sphingolipid metabolism inhibitors in diverse species of the filamentous fungus Fusarium.</title>
        <authorList>
            <person name="Kim H.S."/>
            <person name="Lohmar J.M."/>
            <person name="Busman M."/>
            <person name="Brown D.W."/>
            <person name="Naumann T.A."/>
            <person name="Divon H.H."/>
            <person name="Lysoe E."/>
            <person name="Uhlig S."/>
            <person name="Proctor R.H."/>
        </authorList>
    </citation>
    <scope>NUCLEOTIDE SEQUENCE</scope>
    <source>
        <strain evidence="2">NRRL 20472</strain>
    </source>
</reference>
<proteinExistence type="predicted"/>
<reference evidence="2" key="2">
    <citation type="submission" date="2020-05" db="EMBL/GenBank/DDBJ databases">
        <authorList>
            <person name="Kim H.-S."/>
            <person name="Proctor R.H."/>
            <person name="Brown D.W."/>
        </authorList>
    </citation>
    <scope>NUCLEOTIDE SEQUENCE</scope>
    <source>
        <strain evidence="2">NRRL 20472</strain>
    </source>
</reference>
<protein>
    <submittedName>
        <fullName evidence="2">Uncharacterized protein</fullName>
    </submittedName>
</protein>
<accession>A0A8H4TUM3</accession>
<dbReference type="EMBL" id="JABEXW010000416">
    <property type="protein sequence ID" value="KAF4964346.1"/>
    <property type="molecule type" value="Genomic_DNA"/>
</dbReference>
<dbReference type="OrthoDB" id="4777915at2759"/>